<feature type="domain" description="Formyl transferase N-terminal" evidence="5">
    <location>
        <begin position="1"/>
        <end position="177"/>
    </location>
</feature>
<dbReference type="InterPro" id="IPR004607">
    <property type="entry name" value="GART"/>
</dbReference>
<dbReference type="InterPro" id="IPR002376">
    <property type="entry name" value="Formyl_transf_N"/>
</dbReference>
<dbReference type="HAMAP" id="MF_01930">
    <property type="entry name" value="PurN"/>
    <property type="match status" value="1"/>
</dbReference>
<dbReference type="GO" id="GO:0005829">
    <property type="term" value="C:cytosol"/>
    <property type="evidence" value="ECO:0007669"/>
    <property type="project" value="TreeGrafter"/>
</dbReference>
<evidence type="ECO:0000256" key="4">
    <source>
        <dbReference type="ARBA" id="ARBA00022755"/>
    </source>
</evidence>
<keyword evidence="3" id="KW-0808">Transferase</keyword>
<dbReference type="PANTHER" id="PTHR43369:SF2">
    <property type="entry name" value="PHOSPHORIBOSYLGLYCINAMIDE FORMYLTRANSFERASE"/>
    <property type="match status" value="1"/>
</dbReference>
<evidence type="ECO:0000256" key="2">
    <source>
        <dbReference type="ARBA" id="ARBA00012254"/>
    </source>
</evidence>
<sequence>MRIGVLASGNGTLLEAMLDAGLPVHLVLFDRPCAAAAVADRASLPTAFVERTSFGDAFDRRAYTARVIEALAEERVDLVAMAGFGTVLGPALFEAYPDRVLNTHPALLPAFPGWHAVRDTLAYGVLVSGCTVHLATPNVDHGPILAQEAVPVVPGDTETTLHERIKTVERRVYVRTIQDILKRGTVL</sequence>
<dbReference type="EMBL" id="CAFABA010000171">
    <property type="protein sequence ID" value="CAB4836391.1"/>
    <property type="molecule type" value="Genomic_DNA"/>
</dbReference>
<evidence type="ECO:0000256" key="1">
    <source>
        <dbReference type="ARBA" id="ARBA00005054"/>
    </source>
</evidence>
<proteinExistence type="inferred from homology"/>
<name>A0A6J7FI98_9ZZZZ</name>
<evidence type="ECO:0000259" key="5">
    <source>
        <dbReference type="Pfam" id="PF00551"/>
    </source>
</evidence>
<dbReference type="NCBIfam" id="TIGR00639">
    <property type="entry name" value="PurN"/>
    <property type="match status" value="1"/>
</dbReference>
<dbReference type="GO" id="GO:0006189">
    <property type="term" value="P:'de novo' IMP biosynthetic process"/>
    <property type="evidence" value="ECO:0007669"/>
    <property type="project" value="InterPro"/>
</dbReference>
<dbReference type="EMBL" id="CAEZYR010000188">
    <property type="protein sequence ID" value="CAB4771860.1"/>
    <property type="molecule type" value="Genomic_DNA"/>
</dbReference>
<dbReference type="CDD" id="cd08645">
    <property type="entry name" value="FMT_core_GART"/>
    <property type="match status" value="1"/>
</dbReference>
<dbReference type="Pfam" id="PF00551">
    <property type="entry name" value="Formyl_trans_N"/>
    <property type="match status" value="1"/>
</dbReference>
<keyword evidence="4" id="KW-0658">Purine biosynthesis</keyword>
<dbReference type="EC" id="2.1.2.2" evidence="2"/>
<dbReference type="InterPro" id="IPR036477">
    <property type="entry name" value="Formyl_transf_N_sf"/>
</dbReference>
<dbReference type="GO" id="GO:0004644">
    <property type="term" value="F:phosphoribosylglycinamide formyltransferase activity"/>
    <property type="evidence" value="ECO:0007669"/>
    <property type="project" value="UniProtKB-EC"/>
</dbReference>
<protein>
    <recommendedName>
        <fullName evidence="2">phosphoribosylglycinamide formyltransferase 1</fullName>
        <ecNumber evidence="2">2.1.2.2</ecNumber>
    </recommendedName>
</protein>
<dbReference type="AlphaFoldDB" id="A0A6J7FI98"/>
<evidence type="ECO:0000313" key="6">
    <source>
        <dbReference type="EMBL" id="CAB4771860.1"/>
    </source>
</evidence>
<dbReference type="EMBL" id="CAFBMH010000006">
    <property type="protein sequence ID" value="CAB4891383.1"/>
    <property type="molecule type" value="Genomic_DNA"/>
</dbReference>
<accession>A0A6J7FI98</accession>
<dbReference type="PANTHER" id="PTHR43369">
    <property type="entry name" value="PHOSPHORIBOSYLGLYCINAMIDE FORMYLTRANSFERASE"/>
    <property type="match status" value="1"/>
</dbReference>
<dbReference type="Gene3D" id="3.40.50.170">
    <property type="entry name" value="Formyl transferase, N-terminal domain"/>
    <property type="match status" value="1"/>
</dbReference>
<organism evidence="8">
    <name type="scientific">freshwater metagenome</name>
    <dbReference type="NCBI Taxonomy" id="449393"/>
    <lineage>
        <taxon>unclassified sequences</taxon>
        <taxon>metagenomes</taxon>
        <taxon>ecological metagenomes</taxon>
    </lineage>
</organism>
<evidence type="ECO:0000313" key="7">
    <source>
        <dbReference type="EMBL" id="CAB4836391.1"/>
    </source>
</evidence>
<dbReference type="SUPFAM" id="SSF53328">
    <property type="entry name" value="Formyltransferase"/>
    <property type="match status" value="1"/>
</dbReference>
<evidence type="ECO:0000256" key="3">
    <source>
        <dbReference type="ARBA" id="ARBA00022679"/>
    </source>
</evidence>
<comment type="pathway">
    <text evidence="1">Purine metabolism; IMP biosynthesis via de novo pathway; N(2)-formyl-N(1)-(5-phospho-D-ribosyl)glycinamide from N(1)-(5-phospho-D-ribosyl)glycinamide (10-formyl THF route): step 1/1.</text>
</comment>
<evidence type="ECO:0000313" key="8">
    <source>
        <dbReference type="EMBL" id="CAB4891383.1"/>
    </source>
</evidence>
<reference evidence="8" key="1">
    <citation type="submission" date="2020-05" db="EMBL/GenBank/DDBJ databases">
        <authorList>
            <person name="Chiriac C."/>
            <person name="Salcher M."/>
            <person name="Ghai R."/>
            <person name="Kavagutti S V."/>
        </authorList>
    </citation>
    <scope>NUCLEOTIDE SEQUENCE</scope>
</reference>
<gene>
    <name evidence="6" type="ORF">UFOPK2754_03136</name>
    <name evidence="7" type="ORF">UFOPK3139_02843</name>
    <name evidence="8" type="ORF">UFOPK3543_00289</name>
</gene>